<reference evidence="3" key="1">
    <citation type="journal article" date="2011" name="Proc. Natl. Acad. Sci. U.S.A.">
        <title>Obligate biotrophy features unraveled by the genomic analysis of rust fungi.</title>
        <authorList>
            <person name="Duplessis S."/>
            <person name="Cuomo C.A."/>
            <person name="Lin Y.-C."/>
            <person name="Aerts A."/>
            <person name="Tisserant E."/>
            <person name="Veneault-Fourrey C."/>
            <person name="Joly D.L."/>
            <person name="Hacquard S."/>
            <person name="Amselem J."/>
            <person name="Cantarel B.L."/>
            <person name="Chiu R."/>
            <person name="Coutinho P.M."/>
            <person name="Feau N."/>
            <person name="Field M."/>
            <person name="Frey P."/>
            <person name="Gelhaye E."/>
            <person name="Goldberg J."/>
            <person name="Grabherr M.G."/>
            <person name="Kodira C.D."/>
            <person name="Kohler A."/>
            <person name="Kuees U."/>
            <person name="Lindquist E.A."/>
            <person name="Lucas S.M."/>
            <person name="Mago R."/>
            <person name="Mauceli E."/>
            <person name="Morin E."/>
            <person name="Murat C."/>
            <person name="Pangilinan J.L."/>
            <person name="Park R."/>
            <person name="Pearson M."/>
            <person name="Quesneville H."/>
            <person name="Rouhier N."/>
            <person name="Sakthikumar S."/>
            <person name="Salamov A.A."/>
            <person name="Schmutz J."/>
            <person name="Selles B."/>
            <person name="Shapiro H."/>
            <person name="Tanguay P."/>
            <person name="Tuskan G.A."/>
            <person name="Henrissat B."/>
            <person name="Van de Peer Y."/>
            <person name="Rouze P."/>
            <person name="Ellis J.G."/>
            <person name="Dodds P.N."/>
            <person name="Schein J.E."/>
            <person name="Zhong S."/>
            <person name="Hamelin R.C."/>
            <person name="Grigoriev I.V."/>
            <person name="Szabo L.J."/>
            <person name="Martin F."/>
        </authorList>
    </citation>
    <scope>NUCLEOTIDE SEQUENCE [LARGE SCALE GENOMIC DNA]</scope>
    <source>
        <strain evidence="3">98AG31 / pathotype 3-4-7</strain>
    </source>
</reference>
<organism evidence="3">
    <name type="scientific">Melampsora larici-populina (strain 98AG31 / pathotype 3-4-7)</name>
    <name type="common">Poplar leaf rust fungus</name>
    <dbReference type="NCBI Taxonomy" id="747676"/>
    <lineage>
        <taxon>Eukaryota</taxon>
        <taxon>Fungi</taxon>
        <taxon>Dikarya</taxon>
        <taxon>Basidiomycota</taxon>
        <taxon>Pucciniomycotina</taxon>
        <taxon>Pucciniomycetes</taxon>
        <taxon>Pucciniales</taxon>
        <taxon>Melampsoraceae</taxon>
        <taxon>Melampsora</taxon>
    </lineage>
</organism>
<dbReference type="OrthoDB" id="3057168at2759"/>
<dbReference type="RefSeq" id="XP_007404007.1">
    <property type="nucleotide sequence ID" value="XM_007403945.1"/>
</dbReference>
<dbReference type="Pfam" id="PF09994">
    <property type="entry name" value="T6SS_Tle1-like_cat"/>
    <property type="match status" value="1"/>
</dbReference>
<dbReference type="InterPro" id="IPR018712">
    <property type="entry name" value="Tle1-like_cat"/>
</dbReference>
<dbReference type="eggNOG" id="ENOG502QSYI">
    <property type="taxonomic scope" value="Eukaryota"/>
</dbReference>
<evidence type="ECO:0000313" key="2">
    <source>
        <dbReference type="EMBL" id="EGG13069.1"/>
    </source>
</evidence>
<name>F4R415_MELLP</name>
<dbReference type="AlphaFoldDB" id="F4R415"/>
<dbReference type="HOGENOM" id="CLU_089383_0_0_1"/>
<dbReference type="InParanoid" id="F4R415"/>
<gene>
    <name evidence="2" type="ORF">MELLADRAFT_101223</name>
</gene>
<dbReference type="GeneID" id="18921308"/>
<dbReference type="PANTHER" id="PTHR33840:SF1">
    <property type="entry name" value="TLE1 PHOSPHOLIPASE DOMAIN-CONTAINING PROTEIN"/>
    <property type="match status" value="1"/>
</dbReference>
<evidence type="ECO:0000313" key="3">
    <source>
        <dbReference type="Proteomes" id="UP000001072"/>
    </source>
</evidence>
<dbReference type="KEGG" id="mlr:MELLADRAFT_101223"/>
<dbReference type="EMBL" id="GL883090">
    <property type="protein sequence ID" value="EGG13069.1"/>
    <property type="molecule type" value="Genomic_DNA"/>
</dbReference>
<dbReference type="Proteomes" id="UP000001072">
    <property type="component" value="Unassembled WGS sequence"/>
</dbReference>
<protein>
    <recommendedName>
        <fullName evidence="1">T6SS Phospholipase effector Tle1-like catalytic domain-containing protein</fullName>
    </recommendedName>
</protein>
<dbReference type="SUPFAM" id="SSF53474">
    <property type="entry name" value="alpha/beta-Hydrolases"/>
    <property type="match status" value="1"/>
</dbReference>
<dbReference type="VEuPathDB" id="FungiDB:MELLADRAFT_101223"/>
<accession>F4R415</accession>
<dbReference type="InterPro" id="IPR029058">
    <property type="entry name" value="AB_hydrolase_fold"/>
</dbReference>
<proteinExistence type="predicted"/>
<keyword evidence="3" id="KW-1185">Reference proteome</keyword>
<feature type="domain" description="T6SS Phospholipase effector Tle1-like catalytic" evidence="1">
    <location>
        <begin position="13"/>
        <end position="225"/>
    </location>
</feature>
<evidence type="ECO:0000259" key="1">
    <source>
        <dbReference type="Pfam" id="PF09994"/>
    </source>
</evidence>
<sequence>MDDFVFSFFKADSISALTGHGMIHKIQELYASIVHNWLPGDQILLFGFSRGAFIARMIGALIGDVGILHPTEMDGFCDLFKAYQVLGVNGADDGAKQQANKILSLYRKGGSKATRVIPEGTLKCIGVWDTVCALGMPRYGEGDSHPSYLGFSDDMLGNHIQFCFHALAIDEHRGDFLPTKWGQNPEQRRAGQVLKQVWFPGSHSDVGGGYAEHELSDIALMWMVANVIENKLLAIDTQFVLSIPAPLYGWGKMASHNDGTSDGEMKVFGSDR</sequence>
<dbReference type="PANTHER" id="PTHR33840">
    <property type="match status" value="1"/>
</dbReference>